<dbReference type="AlphaFoldDB" id="A0A0A9Y0N9"/>
<feature type="coiled-coil region" evidence="1">
    <location>
        <begin position="221"/>
        <end position="262"/>
    </location>
</feature>
<reference evidence="3" key="1">
    <citation type="journal article" date="2014" name="PLoS ONE">
        <title>Transcriptome-Based Identification of ABC Transporters in the Western Tarnished Plant Bug Lygus hesperus.</title>
        <authorList>
            <person name="Hull J.J."/>
            <person name="Chaney K."/>
            <person name="Geib S.M."/>
            <person name="Fabrick J.A."/>
            <person name="Brent C.S."/>
            <person name="Walsh D."/>
            <person name="Lavine L.C."/>
        </authorList>
    </citation>
    <scope>NUCLEOTIDE SEQUENCE</scope>
</reference>
<feature type="coiled-coil region" evidence="1">
    <location>
        <begin position="483"/>
        <end position="510"/>
    </location>
</feature>
<feature type="coiled-coil region" evidence="1">
    <location>
        <begin position="96"/>
        <end position="196"/>
    </location>
</feature>
<reference evidence="3" key="2">
    <citation type="submission" date="2014-07" db="EMBL/GenBank/DDBJ databases">
        <authorList>
            <person name="Hull J."/>
        </authorList>
    </citation>
    <scope>NUCLEOTIDE SEQUENCE</scope>
</reference>
<gene>
    <name evidence="3" type="ORF">CM83_99374</name>
</gene>
<dbReference type="EMBL" id="GBHO01017007">
    <property type="protein sequence ID" value="JAG26597.1"/>
    <property type="molecule type" value="Transcribed_RNA"/>
</dbReference>
<proteinExistence type="predicted"/>
<evidence type="ECO:0000256" key="2">
    <source>
        <dbReference type="SAM" id="MobiDB-lite"/>
    </source>
</evidence>
<organism evidence="3">
    <name type="scientific">Lygus hesperus</name>
    <name type="common">Western plant bug</name>
    <dbReference type="NCBI Taxonomy" id="30085"/>
    <lineage>
        <taxon>Eukaryota</taxon>
        <taxon>Metazoa</taxon>
        <taxon>Ecdysozoa</taxon>
        <taxon>Arthropoda</taxon>
        <taxon>Hexapoda</taxon>
        <taxon>Insecta</taxon>
        <taxon>Pterygota</taxon>
        <taxon>Neoptera</taxon>
        <taxon>Paraneoptera</taxon>
        <taxon>Hemiptera</taxon>
        <taxon>Heteroptera</taxon>
        <taxon>Panheteroptera</taxon>
        <taxon>Cimicomorpha</taxon>
        <taxon>Miridae</taxon>
        <taxon>Mirini</taxon>
        <taxon>Lygus</taxon>
    </lineage>
</organism>
<name>A0A0A9Y0N9_LYGHE</name>
<accession>A0A0A9Y0N9</accession>
<feature type="compositionally biased region" description="Low complexity" evidence="2">
    <location>
        <begin position="1"/>
        <end position="15"/>
    </location>
</feature>
<feature type="non-terminal residue" evidence="3">
    <location>
        <position position="519"/>
    </location>
</feature>
<feature type="region of interest" description="Disordered" evidence="2">
    <location>
        <begin position="1"/>
        <end position="32"/>
    </location>
</feature>
<sequence length="519" mass="59625">MELSRISSTRMSSRMFPQPSTSRCKSDPMPYVRSREPTKLSVFRRLDTSTAPTPFTSHISVGKESRHDLLRSLAEFPGEFSISAIAAAERKRNQEISDLTKAIEHLTSENIQLKEETFEADCNYMSMIDELVSKESEIENLRNELSQLSEQISLSTAKEEEYINNARSCLHLEEQIEALKKQLSIQREDFEQLASAHAACPSPERIDSALEEVKSTYKTSLKATSDQLSERDRQIAKLEDSIARKDKELKEMADELTKHRTDRSLEDMQRQELNMRLAVMDSVVQNRERLISKMRVLMTRKSVKVNLLLMRIKNLEEKLKDCQKRLGEHRSPSRSISVSKDQPSFEDLKKTWSLGNVSKPVIKDGSTSLCHGAGDSNIEDDDSQGLLDETSKLQSDLANTSIVPSNNDLLFKINNIRSKIRRKLDKEIRKRSKVTETIGDSRRRFLETQSEIEEISKHRLNAEDSREQILSRVREEQRLSKIIESSENEIRAITAKIVSFERALRNLENLEKFILPLEN</sequence>
<evidence type="ECO:0000256" key="1">
    <source>
        <dbReference type="SAM" id="Coils"/>
    </source>
</evidence>
<evidence type="ECO:0000313" key="3">
    <source>
        <dbReference type="EMBL" id="JAG26597.1"/>
    </source>
</evidence>
<keyword evidence="1" id="KW-0175">Coiled coil</keyword>
<protein>
    <submittedName>
        <fullName evidence="3">Uncharacterized protein</fullName>
    </submittedName>
</protein>